<dbReference type="EMBL" id="BPWL01000003">
    <property type="protein sequence ID" value="GJJ08376.1"/>
    <property type="molecule type" value="Genomic_DNA"/>
</dbReference>
<sequence length="225" mass="25552">MTDATPIGTSSGILHVLMDIGPNVSEEEFHQWYNNEHGPSRMAIEGFKCGVRYEALDGLGPKWVATYEIDNLTVLQTEPYLSIRNNSSPEEADILKRISLIDRKIYADVLHRGQFQPVIGTILVAVRLLIPSANAKELEEWYQKEHVDMLADIPGWLRSRLFKELSSESSKTDLVQYMALHEYHSDNGLGGPKHVAASSTDWRMRIMSLAIGGPIRRDFRLYHIF</sequence>
<gene>
    <name evidence="1" type="ORF">Clacol_002590</name>
</gene>
<evidence type="ECO:0000313" key="2">
    <source>
        <dbReference type="Proteomes" id="UP001050691"/>
    </source>
</evidence>
<proteinExistence type="predicted"/>
<evidence type="ECO:0000313" key="1">
    <source>
        <dbReference type="EMBL" id="GJJ08376.1"/>
    </source>
</evidence>
<accession>A0AAV5A736</accession>
<organism evidence="1 2">
    <name type="scientific">Clathrus columnatus</name>
    <dbReference type="NCBI Taxonomy" id="1419009"/>
    <lineage>
        <taxon>Eukaryota</taxon>
        <taxon>Fungi</taxon>
        <taxon>Dikarya</taxon>
        <taxon>Basidiomycota</taxon>
        <taxon>Agaricomycotina</taxon>
        <taxon>Agaricomycetes</taxon>
        <taxon>Phallomycetidae</taxon>
        <taxon>Phallales</taxon>
        <taxon>Clathraceae</taxon>
        <taxon>Clathrus</taxon>
    </lineage>
</organism>
<evidence type="ECO:0008006" key="3">
    <source>
        <dbReference type="Google" id="ProtNLM"/>
    </source>
</evidence>
<dbReference type="AlphaFoldDB" id="A0AAV5A736"/>
<protein>
    <recommendedName>
        <fullName evidence="3">EthD domain-containing protein</fullName>
    </recommendedName>
</protein>
<reference evidence="1" key="1">
    <citation type="submission" date="2021-10" db="EMBL/GenBank/DDBJ databases">
        <title>De novo Genome Assembly of Clathrus columnatus (Basidiomycota, Fungi) Using Illumina and Nanopore Sequence Data.</title>
        <authorList>
            <person name="Ogiso-Tanaka E."/>
            <person name="Itagaki H."/>
            <person name="Hosoya T."/>
            <person name="Hosaka K."/>
        </authorList>
    </citation>
    <scope>NUCLEOTIDE SEQUENCE</scope>
    <source>
        <strain evidence="1">MO-923</strain>
    </source>
</reference>
<dbReference type="Proteomes" id="UP001050691">
    <property type="component" value="Unassembled WGS sequence"/>
</dbReference>
<comment type="caution">
    <text evidence="1">The sequence shown here is derived from an EMBL/GenBank/DDBJ whole genome shotgun (WGS) entry which is preliminary data.</text>
</comment>
<keyword evidence="2" id="KW-1185">Reference proteome</keyword>
<name>A0AAV5A736_9AGAM</name>